<organism evidence="2 3">
    <name type="scientific">Dialister pneumosintes</name>
    <dbReference type="NCBI Taxonomy" id="39950"/>
    <lineage>
        <taxon>Bacteria</taxon>
        <taxon>Bacillati</taxon>
        <taxon>Bacillota</taxon>
        <taxon>Negativicutes</taxon>
        <taxon>Veillonellales</taxon>
        <taxon>Veillonellaceae</taxon>
        <taxon>Dialister</taxon>
    </lineage>
</organism>
<proteinExistence type="predicted"/>
<gene>
    <name evidence="2" type="ORF">DX915_03040</name>
</gene>
<keyword evidence="1" id="KW-0472">Membrane</keyword>
<reference evidence="2 3" key="1">
    <citation type="submission" date="2018-08" db="EMBL/GenBank/DDBJ databases">
        <title>Draft genome sequence of Dialister pneumosintes KCOM 1685.</title>
        <authorList>
            <person name="Kook J.-K."/>
            <person name="Park S.-N."/>
            <person name="Lim Y.K."/>
        </authorList>
    </citation>
    <scope>NUCLEOTIDE SEQUENCE [LARGE SCALE GENOMIC DNA]</scope>
    <source>
        <strain evidence="2 3">KCOM 1685</strain>
    </source>
</reference>
<evidence type="ECO:0000313" key="2">
    <source>
        <dbReference type="EMBL" id="RID94505.1"/>
    </source>
</evidence>
<comment type="caution">
    <text evidence="2">The sequence shown here is derived from an EMBL/GenBank/DDBJ whole genome shotgun (WGS) entry which is preliminary data.</text>
</comment>
<accession>A0ABX9MA31</accession>
<keyword evidence="1" id="KW-1133">Transmembrane helix</keyword>
<protein>
    <submittedName>
        <fullName evidence="2">Uncharacterized protein</fullName>
    </submittedName>
</protein>
<sequence length="467" mass="54620">MESVLEEWKVRSKNLLKNVINRGKSVLQKRRVYEIAILLGDTLFMCTMQEGRFVKQKEYRLETVDETSLEEVFCRAKKDGFTNNYLWWIATTSSEKIKIRKYPYMTEEELSETLYWEEDRLFGNTPIESSYRILSQNAEGYEVIVSAIPKDYVDMIVNAAKKAGKIISKIGTVVDLFLIEAAQAPKILLLGGNKEGRLVSWDGQSKAATYSLSLFDQESENVNFIMNKIKMNYINKEIYFFPYAEGIQVAKKWIELLKLHGFTVFNIKEISWAAKNYWKKLVMEIVRCMPYGEMNLTHRGLRNNEQLVLLELFLKGICFLSVIFVFLSGVYFSYQEIRWIGVKNKTVQLQPLYEEYLLWKARNKKMQELAEELTLQEKENGHWQKKLIFLSDVVKQNIVLSSLVVEDASIKLEGSATSDEEIKQFAQNLEDVWEGHIRIESIVHKEQNPLFMFRMVYIPNEDNHRGM</sequence>
<evidence type="ECO:0000256" key="1">
    <source>
        <dbReference type="SAM" id="Phobius"/>
    </source>
</evidence>
<keyword evidence="1" id="KW-0812">Transmembrane</keyword>
<dbReference type="Proteomes" id="UP000266262">
    <property type="component" value="Unassembled WGS sequence"/>
</dbReference>
<dbReference type="EMBL" id="QWKU01000001">
    <property type="protein sequence ID" value="RID94505.1"/>
    <property type="molecule type" value="Genomic_DNA"/>
</dbReference>
<dbReference type="RefSeq" id="WP_119056185.1">
    <property type="nucleotide sequence ID" value="NZ_QWKU01000001.1"/>
</dbReference>
<name>A0ABX9MA31_9FIRM</name>
<keyword evidence="3" id="KW-1185">Reference proteome</keyword>
<feature type="transmembrane region" description="Helical" evidence="1">
    <location>
        <begin position="312"/>
        <end position="334"/>
    </location>
</feature>
<evidence type="ECO:0000313" key="3">
    <source>
        <dbReference type="Proteomes" id="UP000266262"/>
    </source>
</evidence>